<evidence type="ECO:0000313" key="1">
    <source>
        <dbReference type="EMBL" id="MBM9576329.1"/>
    </source>
</evidence>
<reference evidence="1 2" key="1">
    <citation type="submission" date="2021-02" db="EMBL/GenBank/DDBJ databases">
        <title>Leptospira ainlahdjerensis sp. nov., Leptospira ainazelensis sp. nov., Leptospira abararensis sp. nov. and Leptospira chreensis sp. nov., four new species isolated from water sources in Algeria.</title>
        <authorList>
            <person name="Amara Korba A."/>
            <person name="Kainiu M."/>
            <person name="Vincent A.T."/>
            <person name="Mariet J.-F."/>
            <person name="Veyrier F.J."/>
            <person name="Goarant C."/>
            <person name="Picardeau M."/>
        </authorList>
    </citation>
    <scope>NUCLEOTIDE SEQUENCE [LARGE SCALE GENOMIC DNA]</scope>
    <source>
        <strain evidence="1 2">201903070</strain>
    </source>
</reference>
<name>A0ABS2U7J5_9LEPT</name>
<gene>
    <name evidence="1" type="ORF">JWG45_04090</name>
</gene>
<comment type="caution">
    <text evidence="1">The sequence shown here is derived from an EMBL/GenBank/DDBJ whole genome shotgun (WGS) entry which is preliminary data.</text>
</comment>
<dbReference type="Proteomes" id="UP000724686">
    <property type="component" value="Unassembled WGS sequence"/>
</dbReference>
<keyword evidence="2" id="KW-1185">Reference proteome</keyword>
<organism evidence="1 2">
    <name type="scientific">Leptospira ainlahdjerensis</name>
    <dbReference type="NCBI Taxonomy" id="2810033"/>
    <lineage>
        <taxon>Bacteria</taxon>
        <taxon>Pseudomonadati</taxon>
        <taxon>Spirochaetota</taxon>
        <taxon>Spirochaetia</taxon>
        <taxon>Leptospirales</taxon>
        <taxon>Leptospiraceae</taxon>
        <taxon>Leptospira</taxon>
    </lineage>
</organism>
<protein>
    <submittedName>
        <fullName evidence="1">Uncharacterized protein</fullName>
    </submittedName>
</protein>
<sequence>MAIREKRNTEIAYRVTEGNLEFKFKNGNQFPFFFAKVTSTKPRFLFKFGSEFEVFHKSFINFYL</sequence>
<dbReference type="RefSeq" id="WP_205278514.1">
    <property type="nucleotide sequence ID" value="NZ_JAFFPU010000016.1"/>
</dbReference>
<dbReference type="EMBL" id="JAFFPU010000016">
    <property type="protein sequence ID" value="MBM9576329.1"/>
    <property type="molecule type" value="Genomic_DNA"/>
</dbReference>
<proteinExistence type="predicted"/>
<accession>A0ABS2U7J5</accession>
<evidence type="ECO:0000313" key="2">
    <source>
        <dbReference type="Proteomes" id="UP000724686"/>
    </source>
</evidence>